<dbReference type="AlphaFoldDB" id="A0A6P8BN10"/>
<evidence type="ECO:0000256" key="4">
    <source>
        <dbReference type="ARBA" id="ARBA00023180"/>
    </source>
</evidence>
<sequence length="539" mass="61123">MYDTFLARSFSKHEQKKLGYGAFAACFLIALSFCTVFKPYLGPLPVLNLRLSIMGAGHKMLAVEETTIPSHKQETVRENVTARAELMVDSGKFEEILTMKPVESARMICNTTDCREKAAENAMVKSEPGCNSTNCRGHAAETVEKAKGVKPLCNITGPRTNFCDMKGDIRIQPSSSSVFVVSSEMDVSQENQDSWKIKPYARKEDRQAMSSVREWSVKSVSGRENIPQCTRNHSVPAVLFSTGGYSGNHFHDFTDIVVPLYLTSRPFDGEVQFLITNMRPWWINKFRQILENLSRYEILDIDSESGEVHCFPSVAMGLKRHKELSIDPSRSAHTMKDFREFLRKSYSLKRRSAIRIRQGENKTKPRLLIVSRKRTRSFTNIDRIARMARGLGFDAVVAEPSMNVQKVAELVNSCDVVMGVHGAGLTNILFLPDNAVLVQIVPLGNVEWISRAYFGEPSKSMDISYLEYKLSLKESTLIEQFPLDHVVFKDPYAFHKGNWLAFKSVYLDKQNVKLDVKRFKPTLQKALELLLEHTNRSVR</sequence>
<evidence type="ECO:0000256" key="5">
    <source>
        <dbReference type="SAM" id="Phobius"/>
    </source>
</evidence>
<comment type="subcellular location">
    <subcellularLocation>
        <location evidence="1">Golgi apparatus membrane</location>
        <topology evidence="1">Single-pass type II membrane protein</topology>
    </subcellularLocation>
</comment>
<protein>
    <submittedName>
        <fullName evidence="8">Beta-1,2-xylosyltransferase XYXT1-like isoform X1</fullName>
    </submittedName>
</protein>
<gene>
    <name evidence="8" type="primary">LOC116187193</name>
</gene>
<dbReference type="PANTHER" id="PTHR20961">
    <property type="entry name" value="GLYCOSYLTRANSFERASE"/>
    <property type="match status" value="1"/>
</dbReference>
<keyword evidence="2" id="KW-0328">Glycosyltransferase</keyword>
<dbReference type="PANTHER" id="PTHR20961:SF5">
    <property type="entry name" value="GLYCOSYLTRANSFERASE-RELATED"/>
    <property type="match status" value="1"/>
</dbReference>
<feature type="domain" description="Glycosyltransferase 61 catalytic" evidence="6">
    <location>
        <begin position="339"/>
        <end position="438"/>
    </location>
</feature>
<dbReference type="Proteomes" id="UP000515151">
    <property type="component" value="Chromosome 8"/>
</dbReference>
<keyword evidence="3" id="KW-0808">Transferase</keyword>
<keyword evidence="4" id="KW-0325">Glycoprotein</keyword>
<evidence type="ECO:0000256" key="1">
    <source>
        <dbReference type="ARBA" id="ARBA00004323"/>
    </source>
</evidence>
<evidence type="ECO:0000259" key="6">
    <source>
        <dbReference type="Pfam" id="PF04577"/>
    </source>
</evidence>
<name>A0A6P8BN10_PUNGR</name>
<accession>A0A6P8BN10</accession>
<dbReference type="GeneID" id="116187193"/>
<evidence type="ECO:0000313" key="8">
    <source>
        <dbReference type="RefSeq" id="XP_031371684.1"/>
    </source>
</evidence>
<dbReference type="InterPro" id="IPR049625">
    <property type="entry name" value="Glyco_transf_61_cat"/>
</dbReference>
<keyword evidence="7" id="KW-1185">Reference proteome</keyword>
<evidence type="ECO:0000256" key="3">
    <source>
        <dbReference type="ARBA" id="ARBA00022679"/>
    </source>
</evidence>
<dbReference type="InterPro" id="IPR007657">
    <property type="entry name" value="Glycosyltransferase_61"/>
</dbReference>
<keyword evidence="5" id="KW-0812">Transmembrane</keyword>
<dbReference type="OrthoDB" id="529273at2759"/>
<organism evidence="7 8">
    <name type="scientific">Punica granatum</name>
    <name type="common">Pomegranate</name>
    <dbReference type="NCBI Taxonomy" id="22663"/>
    <lineage>
        <taxon>Eukaryota</taxon>
        <taxon>Viridiplantae</taxon>
        <taxon>Streptophyta</taxon>
        <taxon>Embryophyta</taxon>
        <taxon>Tracheophyta</taxon>
        <taxon>Spermatophyta</taxon>
        <taxon>Magnoliopsida</taxon>
        <taxon>eudicotyledons</taxon>
        <taxon>Gunneridae</taxon>
        <taxon>Pentapetalae</taxon>
        <taxon>rosids</taxon>
        <taxon>malvids</taxon>
        <taxon>Myrtales</taxon>
        <taxon>Lythraceae</taxon>
        <taxon>Punica</taxon>
    </lineage>
</organism>
<proteinExistence type="predicted"/>
<feature type="transmembrane region" description="Helical" evidence="5">
    <location>
        <begin position="20"/>
        <end position="41"/>
    </location>
</feature>
<dbReference type="Pfam" id="PF04577">
    <property type="entry name" value="Glyco_transf_61"/>
    <property type="match status" value="1"/>
</dbReference>
<dbReference type="GO" id="GO:0016763">
    <property type="term" value="F:pentosyltransferase activity"/>
    <property type="evidence" value="ECO:0007669"/>
    <property type="project" value="UniProtKB-ARBA"/>
</dbReference>
<evidence type="ECO:0000256" key="2">
    <source>
        <dbReference type="ARBA" id="ARBA00022676"/>
    </source>
</evidence>
<keyword evidence="5" id="KW-1133">Transmembrane helix</keyword>
<dbReference type="GO" id="GO:0000139">
    <property type="term" value="C:Golgi membrane"/>
    <property type="evidence" value="ECO:0007669"/>
    <property type="project" value="UniProtKB-SubCell"/>
</dbReference>
<keyword evidence="5" id="KW-0472">Membrane</keyword>
<reference evidence="7" key="1">
    <citation type="journal article" date="2020" name="Plant Biotechnol. J.">
        <title>The pomegranate (Punica granatum L.) draft genome dissects genetic divergence between soft- and hard-seeded cultivars.</title>
        <authorList>
            <person name="Luo X."/>
            <person name="Li H."/>
            <person name="Wu Z."/>
            <person name="Yao W."/>
            <person name="Zhao P."/>
            <person name="Cao D."/>
            <person name="Yu H."/>
            <person name="Li K."/>
            <person name="Poudel K."/>
            <person name="Zhao D."/>
            <person name="Zhang F."/>
            <person name="Xia X."/>
            <person name="Chen L."/>
            <person name="Wang Q."/>
            <person name="Jing D."/>
            <person name="Cao S."/>
        </authorList>
    </citation>
    <scope>NUCLEOTIDE SEQUENCE [LARGE SCALE GENOMIC DNA]</scope>
    <source>
        <strain evidence="7">cv. Tunisia</strain>
    </source>
</reference>
<dbReference type="RefSeq" id="XP_031371684.1">
    <property type="nucleotide sequence ID" value="XM_031515824.1"/>
</dbReference>
<evidence type="ECO:0000313" key="7">
    <source>
        <dbReference type="Proteomes" id="UP000515151"/>
    </source>
</evidence>
<reference evidence="8" key="2">
    <citation type="submission" date="2025-08" db="UniProtKB">
        <authorList>
            <consortium name="RefSeq"/>
        </authorList>
    </citation>
    <scope>IDENTIFICATION</scope>
    <source>
        <tissue evidence="8">Leaf</tissue>
    </source>
</reference>